<proteinExistence type="predicted"/>
<organism evidence="1">
    <name type="scientific">viral metagenome</name>
    <dbReference type="NCBI Taxonomy" id="1070528"/>
    <lineage>
        <taxon>unclassified sequences</taxon>
        <taxon>metagenomes</taxon>
        <taxon>organismal metagenomes</taxon>
    </lineage>
</organism>
<name>A0A6M3LYX7_9ZZZZ</name>
<dbReference type="AlphaFoldDB" id="A0A6M3LYX7"/>
<accession>A0A6M3LYX7</accession>
<sequence length="81" mass="9308">MGYNKNMRLILETIIKQPNGIIDVSVIIKSDKGKKRSYTYHLNSAYVLMEFNKLYYANTKCHGKALQILVKNNVSITAEKQ</sequence>
<reference evidence="1" key="1">
    <citation type="submission" date="2020-03" db="EMBL/GenBank/DDBJ databases">
        <title>The deep terrestrial virosphere.</title>
        <authorList>
            <person name="Holmfeldt K."/>
            <person name="Nilsson E."/>
            <person name="Simone D."/>
            <person name="Lopez-Fernandez M."/>
            <person name="Wu X."/>
            <person name="de Brujin I."/>
            <person name="Lundin D."/>
            <person name="Andersson A."/>
            <person name="Bertilsson S."/>
            <person name="Dopson M."/>
        </authorList>
    </citation>
    <scope>NUCLEOTIDE SEQUENCE</scope>
    <source>
        <strain evidence="1">MM171A01575</strain>
    </source>
</reference>
<dbReference type="EMBL" id="MT143607">
    <property type="protein sequence ID" value="QJA98782.1"/>
    <property type="molecule type" value="Genomic_DNA"/>
</dbReference>
<evidence type="ECO:0000313" key="1">
    <source>
        <dbReference type="EMBL" id="QJA98782.1"/>
    </source>
</evidence>
<gene>
    <name evidence="1" type="ORF">MM171A01575_0016</name>
</gene>
<protein>
    <submittedName>
        <fullName evidence="1">Uncharacterized protein</fullName>
    </submittedName>
</protein>